<keyword evidence="9" id="KW-0808">Transferase</keyword>
<evidence type="ECO:0000256" key="2">
    <source>
        <dbReference type="ARBA" id="ARBA00007299"/>
    </source>
</evidence>
<dbReference type="GO" id="GO:0003887">
    <property type="term" value="F:DNA-directed DNA polymerase activity"/>
    <property type="evidence" value="ECO:0007669"/>
    <property type="project" value="UniProtKB-KW"/>
</dbReference>
<keyword evidence="10" id="KW-1185">Reference proteome</keyword>
<comment type="similarity">
    <text evidence="2">Belongs to the DNA polymerase alpha subunit B family.</text>
</comment>
<feature type="compositionally biased region" description="Basic and acidic residues" evidence="6">
    <location>
        <begin position="15"/>
        <end position="27"/>
    </location>
</feature>
<evidence type="ECO:0000313" key="10">
    <source>
        <dbReference type="Proteomes" id="UP001217754"/>
    </source>
</evidence>
<accession>A0AAF0EYY5</accession>
<evidence type="ECO:0000313" key="9">
    <source>
        <dbReference type="EMBL" id="WFD39636.1"/>
    </source>
</evidence>
<dbReference type="PANTHER" id="PTHR23061">
    <property type="entry name" value="DNA POLYMERASE 2 ALPHA 70 KDA SUBUNIT"/>
    <property type="match status" value="1"/>
</dbReference>
<evidence type="ECO:0000256" key="5">
    <source>
        <dbReference type="ARBA" id="ARBA00023242"/>
    </source>
</evidence>
<reference evidence="9" key="1">
    <citation type="submission" date="2023-03" db="EMBL/GenBank/DDBJ databases">
        <title>Mating type loci evolution in Malassezia.</title>
        <authorList>
            <person name="Coelho M.A."/>
        </authorList>
    </citation>
    <scope>NUCLEOTIDE SEQUENCE</scope>
    <source>
        <strain evidence="9">CBS 9431</strain>
    </source>
</reference>
<organism evidence="9 10">
    <name type="scientific">Malassezia japonica</name>
    <dbReference type="NCBI Taxonomy" id="223818"/>
    <lineage>
        <taxon>Eukaryota</taxon>
        <taxon>Fungi</taxon>
        <taxon>Dikarya</taxon>
        <taxon>Basidiomycota</taxon>
        <taxon>Ustilaginomycotina</taxon>
        <taxon>Malasseziomycetes</taxon>
        <taxon>Malasseziales</taxon>
        <taxon>Malasseziaceae</taxon>
        <taxon>Malassezia</taxon>
    </lineage>
</organism>
<keyword evidence="4" id="KW-0235">DNA replication</keyword>
<dbReference type="Gene3D" id="3.60.21.60">
    <property type="match status" value="2"/>
</dbReference>
<keyword evidence="5" id="KW-0539">Nucleus</keyword>
<dbReference type="Pfam" id="PF22062">
    <property type="entry name" value="OB_DPOA2"/>
    <property type="match status" value="1"/>
</dbReference>
<gene>
    <name evidence="9" type="primary">POL12</name>
    <name evidence="9" type="ORF">MJAP1_002616</name>
</gene>
<feature type="domain" description="DNA polymerase alpha subunit B OB" evidence="8">
    <location>
        <begin position="86"/>
        <end position="212"/>
    </location>
</feature>
<dbReference type="Pfam" id="PF04042">
    <property type="entry name" value="DNA_pol_E_B"/>
    <property type="match status" value="1"/>
</dbReference>
<dbReference type="GO" id="GO:0003677">
    <property type="term" value="F:DNA binding"/>
    <property type="evidence" value="ECO:0007669"/>
    <property type="project" value="InterPro"/>
</dbReference>
<protein>
    <recommendedName>
        <fullName evidence="3">DNA polymerase alpha subunit B</fullName>
    </recommendedName>
</protein>
<keyword evidence="9" id="KW-0239">DNA-directed DNA polymerase</keyword>
<dbReference type="GO" id="GO:0005658">
    <property type="term" value="C:alpha DNA polymerase:primase complex"/>
    <property type="evidence" value="ECO:0007669"/>
    <property type="project" value="TreeGrafter"/>
</dbReference>
<dbReference type="GO" id="GO:0006270">
    <property type="term" value="P:DNA replication initiation"/>
    <property type="evidence" value="ECO:0007669"/>
    <property type="project" value="TreeGrafter"/>
</dbReference>
<dbReference type="InterPro" id="IPR007185">
    <property type="entry name" value="DNA_pol_a/d/e_bsu"/>
</dbReference>
<dbReference type="AlphaFoldDB" id="A0AAF0EYY5"/>
<dbReference type="PANTHER" id="PTHR23061:SF12">
    <property type="entry name" value="DNA POLYMERASE ALPHA SUBUNIT B"/>
    <property type="match status" value="1"/>
</dbReference>
<evidence type="ECO:0000256" key="3">
    <source>
        <dbReference type="ARBA" id="ARBA00018596"/>
    </source>
</evidence>
<dbReference type="EMBL" id="CP119961">
    <property type="protein sequence ID" value="WFD39636.1"/>
    <property type="molecule type" value="Genomic_DNA"/>
</dbReference>
<evidence type="ECO:0000256" key="4">
    <source>
        <dbReference type="ARBA" id="ARBA00022705"/>
    </source>
</evidence>
<feature type="region of interest" description="Disordered" evidence="6">
    <location>
        <begin position="1"/>
        <end position="27"/>
    </location>
</feature>
<keyword evidence="9" id="KW-0548">Nucleotidyltransferase</keyword>
<evidence type="ECO:0000259" key="7">
    <source>
        <dbReference type="Pfam" id="PF04042"/>
    </source>
</evidence>
<evidence type="ECO:0000256" key="1">
    <source>
        <dbReference type="ARBA" id="ARBA00004123"/>
    </source>
</evidence>
<dbReference type="Proteomes" id="UP001217754">
    <property type="component" value="Chromosome 4"/>
</dbReference>
<dbReference type="RefSeq" id="XP_060122533.1">
    <property type="nucleotide sequence ID" value="XM_060266550.1"/>
</dbReference>
<dbReference type="GeneID" id="85226267"/>
<evidence type="ECO:0000259" key="8">
    <source>
        <dbReference type="Pfam" id="PF22062"/>
    </source>
</evidence>
<evidence type="ECO:0000256" key="6">
    <source>
        <dbReference type="SAM" id="MobiDB-lite"/>
    </source>
</evidence>
<dbReference type="InterPro" id="IPR016722">
    <property type="entry name" value="DNA_pol_alpha_bsu"/>
</dbReference>
<feature type="domain" description="DNA polymerase alpha/delta/epsilon subunit B" evidence="7">
    <location>
        <begin position="244"/>
        <end position="465"/>
    </location>
</feature>
<name>A0AAF0EYY5_9BASI</name>
<dbReference type="PIRSF" id="PIRSF018300">
    <property type="entry name" value="DNA_pol_alph_2"/>
    <property type="match status" value="1"/>
</dbReference>
<sequence length="538" mass="58754">MADLSSLLGAQRAPDAARSHEVKPEDGSWKASLYVGESYQGEKPSTWDADAPRLAAPRVSLAVSTDLKQWNYRYMFEKKGERSLELDNRLDDLAEVIRQSFGVAELEDPSIPSQESIYSVGRICARLDPNAKQESNAGPARLSAADLMLESSRMLGNGQRIPLALDPSCRVRYAWADDAVQSTNIVGLFPGMVVGVKGRNGSGSKFVAEELLIPPALPHPATSRAELVQHQYDENKLGGKPLRVVAASGPYTDAADLAFRPWHAFMSLIEAEQPDVLVLMGPFLSASHEKVATGDLDAMPTDIFRQHIGQRLTRLLERAPGTMAILVPSTEDVFHTHHAFPQPFLDKTNAALGLPKRVRCLPNPSVFYINELAIGVSTADVLGDLRREELVQRVQADEKAPSSADARDPMMRLARHVLGQRSFYPIFPPSSASMLPLDLSHSRLCGLDQVTPDLLLLPSARVKPFLRVVDSTMVVNPGALASPAPAGTPKAAGNLPSFVRMQVDAMPRDTLFQGEEASQELITHELYSRARIDLVHTS</sequence>
<dbReference type="InterPro" id="IPR054300">
    <property type="entry name" value="OB_DPOA2"/>
</dbReference>
<comment type="subcellular location">
    <subcellularLocation>
        <location evidence="1">Nucleus</location>
    </subcellularLocation>
</comment>
<proteinExistence type="inferred from homology"/>